<reference evidence="1" key="1">
    <citation type="submission" date="2018-02" db="EMBL/GenBank/DDBJ databases">
        <authorList>
            <person name="Cohen D.B."/>
            <person name="Kent A.D."/>
        </authorList>
    </citation>
    <scope>NUCLEOTIDE SEQUENCE</scope>
</reference>
<dbReference type="AlphaFoldDB" id="A0A2N9HGP7"/>
<accession>A0A2N9HGP7</accession>
<name>A0A2N9HGP7_FAGSY</name>
<protein>
    <submittedName>
        <fullName evidence="1">Uncharacterized protein</fullName>
    </submittedName>
</protein>
<dbReference type="EMBL" id="OIVN01003424">
    <property type="protein sequence ID" value="SPD11105.1"/>
    <property type="molecule type" value="Genomic_DNA"/>
</dbReference>
<evidence type="ECO:0000313" key="1">
    <source>
        <dbReference type="EMBL" id="SPD11105.1"/>
    </source>
</evidence>
<organism evidence="1">
    <name type="scientific">Fagus sylvatica</name>
    <name type="common">Beechnut</name>
    <dbReference type="NCBI Taxonomy" id="28930"/>
    <lineage>
        <taxon>Eukaryota</taxon>
        <taxon>Viridiplantae</taxon>
        <taxon>Streptophyta</taxon>
        <taxon>Embryophyta</taxon>
        <taxon>Tracheophyta</taxon>
        <taxon>Spermatophyta</taxon>
        <taxon>Magnoliopsida</taxon>
        <taxon>eudicotyledons</taxon>
        <taxon>Gunneridae</taxon>
        <taxon>Pentapetalae</taxon>
        <taxon>rosids</taxon>
        <taxon>fabids</taxon>
        <taxon>Fagales</taxon>
        <taxon>Fagaceae</taxon>
        <taxon>Fagus</taxon>
    </lineage>
</organism>
<gene>
    <name evidence="1" type="ORF">FSB_LOCUS38987</name>
</gene>
<sequence>MMSSTAKALRHLLRRPPPLHLCMGFRPDHHHLVIYMRGDGGLGETLGRVAEVVADEEGGGGLGSGWHHFSDGFCWRKRWFIEKQ</sequence>
<proteinExistence type="predicted"/>